<reference evidence="6 7" key="1">
    <citation type="submission" date="2017-08" db="EMBL/GenBank/DDBJ databases">
        <authorList>
            <person name="de Groot N.N."/>
        </authorList>
    </citation>
    <scope>NUCLEOTIDE SEQUENCE [LARGE SCALE GENOMIC DNA]</scope>
    <source>
        <strain evidence="6 7">USBA 352</strain>
    </source>
</reference>
<feature type="DNA-binding region" description="H-T-H motif" evidence="4">
    <location>
        <begin position="33"/>
        <end position="52"/>
    </location>
</feature>
<dbReference type="STRING" id="538381.GCA_001696535_04096"/>
<gene>
    <name evidence="6" type="ORF">SAMN05421512_11622</name>
</gene>
<dbReference type="PANTHER" id="PTHR30055">
    <property type="entry name" value="HTH-TYPE TRANSCRIPTIONAL REGULATOR RUTR"/>
    <property type="match status" value="1"/>
</dbReference>
<dbReference type="Pfam" id="PF00440">
    <property type="entry name" value="TetR_N"/>
    <property type="match status" value="1"/>
</dbReference>
<keyword evidence="3" id="KW-0804">Transcription</keyword>
<dbReference type="PRINTS" id="PR00455">
    <property type="entry name" value="HTHTETR"/>
</dbReference>
<feature type="domain" description="HTH tetR-type" evidence="5">
    <location>
        <begin position="10"/>
        <end position="70"/>
    </location>
</feature>
<evidence type="ECO:0000256" key="4">
    <source>
        <dbReference type="PROSITE-ProRule" id="PRU00335"/>
    </source>
</evidence>
<dbReference type="InterPro" id="IPR001647">
    <property type="entry name" value="HTH_TetR"/>
</dbReference>
<organism evidence="6 7">
    <name type="scientific">Stappia indica</name>
    <dbReference type="NCBI Taxonomy" id="538381"/>
    <lineage>
        <taxon>Bacteria</taxon>
        <taxon>Pseudomonadati</taxon>
        <taxon>Pseudomonadota</taxon>
        <taxon>Alphaproteobacteria</taxon>
        <taxon>Hyphomicrobiales</taxon>
        <taxon>Stappiaceae</taxon>
        <taxon>Stappia</taxon>
    </lineage>
</organism>
<dbReference type="EMBL" id="OBML01000016">
    <property type="protein sequence ID" value="SOC26343.1"/>
    <property type="molecule type" value="Genomic_DNA"/>
</dbReference>
<dbReference type="PANTHER" id="PTHR30055:SF234">
    <property type="entry name" value="HTH-TYPE TRANSCRIPTIONAL REGULATOR BETI"/>
    <property type="match status" value="1"/>
</dbReference>
<keyword evidence="7" id="KW-1185">Reference proteome</keyword>
<sequence>MVGRPQKRTRETREKILAEAVRLFSAQGFEATSVDAVAEAAGVAKATVFAHFADKTSLLIAARTVDLEQLEAAMRAHVARAPLGEPRDYIAGVFRPWLALYRSDPDFARLYLVQSTLRDGPWTRLFLGVCQAMEECALEAFARLAREGRLAPGADPALLAQGVLAFFYHMIVGHSLGALPGEDEQLALFDGLLAAWLSTGAAEGQDV</sequence>
<evidence type="ECO:0000256" key="3">
    <source>
        <dbReference type="ARBA" id="ARBA00023163"/>
    </source>
</evidence>
<accession>A0A285TS91</accession>
<dbReference type="GO" id="GO:0003700">
    <property type="term" value="F:DNA-binding transcription factor activity"/>
    <property type="evidence" value="ECO:0007669"/>
    <property type="project" value="TreeGrafter"/>
</dbReference>
<dbReference type="InterPro" id="IPR009057">
    <property type="entry name" value="Homeodomain-like_sf"/>
</dbReference>
<dbReference type="RefSeq" id="WP_097176572.1">
    <property type="nucleotide sequence ID" value="NZ_JAJGNR010000003.1"/>
</dbReference>
<dbReference type="GO" id="GO:0000976">
    <property type="term" value="F:transcription cis-regulatory region binding"/>
    <property type="evidence" value="ECO:0007669"/>
    <property type="project" value="TreeGrafter"/>
</dbReference>
<name>A0A285TS91_9HYPH</name>
<proteinExistence type="predicted"/>
<protein>
    <submittedName>
        <fullName evidence="6">Transcriptional regulator, TetR family</fullName>
    </submittedName>
</protein>
<dbReference type="SUPFAM" id="SSF46689">
    <property type="entry name" value="Homeodomain-like"/>
    <property type="match status" value="1"/>
</dbReference>
<evidence type="ECO:0000259" key="5">
    <source>
        <dbReference type="PROSITE" id="PS50977"/>
    </source>
</evidence>
<dbReference type="Gene3D" id="1.10.357.10">
    <property type="entry name" value="Tetracycline Repressor, domain 2"/>
    <property type="match status" value="1"/>
</dbReference>
<dbReference type="SUPFAM" id="SSF48498">
    <property type="entry name" value="Tetracyclin repressor-like, C-terminal domain"/>
    <property type="match status" value="1"/>
</dbReference>
<evidence type="ECO:0000313" key="6">
    <source>
        <dbReference type="EMBL" id="SOC26343.1"/>
    </source>
</evidence>
<keyword evidence="1" id="KW-0805">Transcription regulation</keyword>
<dbReference type="InterPro" id="IPR050109">
    <property type="entry name" value="HTH-type_TetR-like_transc_reg"/>
</dbReference>
<dbReference type="PROSITE" id="PS50977">
    <property type="entry name" value="HTH_TETR_2"/>
    <property type="match status" value="1"/>
</dbReference>
<dbReference type="Proteomes" id="UP000219331">
    <property type="component" value="Unassembled WGS sequence"/>
</dbReference>
<evidence type="ECO:0000313" key="7">
    <source>
        <dbReference type="Proteomes" id="UP000219331"/>
    </source>
</evidence>
<dbReference type="AlphaFoldDB" id="A0A285TS91"/>
<evidence type="ECO:0000256" key="2">
    <source>
        <dbReference type="ARBA" id="ARBA00023125"/>
    </source>
</evidence>
<dbReference type="FunFam" id="1.10.10.60:FF:000141">
    <property type="entry name" value="TetR family transcriptional regulator"/>
    <property type="match status" value="1"/>
</dbReference>
<evidence type="ECO:0000256" key="1">
    <source>
        <dbReference type="ARBA" id="ARBA00023015"/>
    </source>
</evidence>
<dbReference type="InterPro" id="IPR023772">
    <property type="entry name" value="DNA-bd_HTH_TetR-type_CS"/>
</dbReference>
<dbReference type="InterPro" id="IPR036271">
    <property type="entry name" value="Tet_transcr_reg_TetR-rel_C_sf"/>
</dbReference>
<dbReference type="OrthoDB" id="9811084at2"/>
<dbReference type="PROSITE" id="PS01081">
    <property type="entry name" value="HTH_TETR_1"/>
    <property type="match status" value="1"/>
</dbReference>
<keyword evidence="2 4" id="KW-0238">DNA-binding</keyword>